<comment type="caution">
    <text evidence="6">The sequence shown here is derived from an EMBL/GenBank/DDBJ whole genome shotgun (WGS) entry which is preliminary data.</text>
</comment>
<dbReference type="PANTHER" id="PTHR30055">
    <property type="entry name" value="HTH-TYPE TRANSCRIPTIONAL REGULATOR RUTR"/>
    <property type="match status" value="1"/>
</dbReference>
<keyword evidence="7" id="KW-1185">Reference proteome</keyword>
<dbReference type="PRINTS" id="PR00455">
    <property type="entry name" value="HTHTETR"/>
</dbReference>
<dbReference type="PANTHER" id="PTHR30055:SF234">
    <property type="entry name" value="HTH-TYPE TRANSCRIPTIONAL REGULATOR BETI"/>
    <property type="match status" value="1"/>
</dbReference>
<dbReference type="SUPFAM" id="SSF46689">
    <property type="entry name" value="Homeodomain-like"/>
    <property type="match status" value="1"/>
</dbReference>
<name>A0A964DZ72_9PROT</name>
<keyword evidence="2 4" id="KW-0238">DNA-binding</keyword>
<dbReference type="PROSITE" id="PS50977">
    <property type="entry name" value="HTH_TETR_2"/>
    <property type="match status" value="1"/>
</dbReference>
<evidence type="ECO:0000256" key="1">
    <source>
        <dbReference type="ARBA" id="ARBA00023015"/>
    </source>
</evidence>
<evidence type="ECO:0000256" key="3">
    <source>
        <dbReference type="ARBA" id="ARBA00023163"/>
    </source>
</evidence>
<dbReference type="InterPro" id="IPR036271">
    <property type="entry name" value="Tet_transcr_reg_TetR-rel_C_sf"/>
</dbReference>
<dbReference type="InterPro" id="IPR049445">
    <property type="entry name" value="TetR_SbtR-like_C"/>
</dbReference>
<dbReference type="InterPro" id="IPR009057">
    <property type="entry name" value="Homeodomain-like_sf"/>
</dbReference>
<sequence length="197" mass="20979">MVSGDTDVRIEGGEKRVRADAQRNLDAILQAAKAVFVTSGVDAPVREIAEKAGVGIGTLYRHFPQRADLIAAVFRREMNACAEAAPILAAEHPPFEALALWMQRYALFVATKKGLAPALHSGDMAYCTLRTHFDQNVTPALRTLLAAAVAAGAVRPDADADDLISAVSSLASSGYLSRPGQTERMVALLADGLRLRP</sequence>
<dbReference type="EMBL" id="JAESVB010000005">
    <property type="protein sequence ID" value="MCB8876180.1"/>
    <property type="molecule type" value="Genomic_DNA"/>
</dbReference>
<evidence type="ECO:0000313" key="7">
    <source>
        <dbReference type="Proteomes" id="UP000708298"/>
    </source>
</evidence>
<dbReference type="Proteomes" id="UP000708298">
    <property type="component" value="Unassembled WGS sequence"/>
</dbReference>
<feature type="DNA-binding region" description="H-T-H motif" evidence="4">
    <location>
        <begin position="44"/>
        <end position="63"/>
    </location>
</feature>
<proteinExistence type="predicted"/>
<keyword evidence="1" id="KW-0805">Transcription regulation</keyword>
<dbReference type="Pfam" id="PF00440">
    <property type="entry name" value="TetR_N"/>
    <property type="match status" value="1"/>
</dbReference>
<feature type="domain" description="HTH tetR-type" evidence="5">
    <location>
        <begin position="22"/>
        <end position="81"/>
    </location>
</feature>
<dbReference type="Pfam" id="PF21597">
    <property type="entry name" value="TetR_C_43"/>
    <property type="match status" value="1"/>
</dbReference>
<accession>A0A964DZ72</accession>
<reference evidence="6" key="2">
    <citation type="submission" date="2021-01" db="EMBL/GenBank/DDBJ databases">
        <authorList>
            <person name="Mieszkin S."/>
            <person name="Pouder E."/>
            <person name="Alain K."/>
        </authorList>
    </citation>
    <scope>NUCLEOTIDE SEQUENCE</scope>
    <source>
        <strain evidence="6">HW T2.11</strain>
    </source>
</reference>
<gene>
    <name evidence="6" type="ORF">ASILVAE211_13390</name>
</gene>
<evidence type="ECO:0000313" key="6">
    <source>
        <dbReference type="EMBL" id="MCB8876180.1"/>
    </source>
</evidence>
<reference evidence="6" key="1">
    <citation type="journal article" date="2021" name="Microorganisms">
        <title>Acidisoma silvae sp. nov. and Acidisomacellulosilytica sp. nov., Two Acidophilic Bacteria Isolated from Decaying Wood, Hydrolyzing Cellulose and Producing Poly-3-hydroxybutyrate.</title>
        <authorList>
            <person name="Mieszkin S."/>
            <person name="Pouder E."/>
            <person name="Uroz S."/>
            <person name="Simon-Colin C."/>
            <person name="Alain K."/>
        </authorList>
    </citation>
    <scope>NUCLEOTIDE SEQUENCE</scope>
    <source>
        <strain evidence="6">HW T2.11</strain>
    </source>
</reference>
<dbReference type="InterPro" id="IPR050109">
    <property type="entry name" value="HTH-type_TetR-like_transc_reg"/>
</dbReference>
<dbReference type="GO" id="GO:0000976">
    <property type="term" value="F:transcription cis-regulatory region binding"/>
    <property type="evidence" value="ECO:0007669"/>
    <property type="project" value="TreeGrafter"/>
</dbReference>
<dbReference type="SUPFAM" id="SSF48498">
    <property type="entry name" value="Tetracyclin repressor-like, C-terminal domain"/>
    <property type="match status" value="1"/>
</dbReference>
<evidence type="ECO:0000259" key="5">
    <source>
        <dbReference type="PROSITE" id="PS50977"/>
    </source>
</evidence>
<dbReference type="Gene3D" id="1.10.357.10">
    <property type="entry name" value="Tetracycline Repressor, domain 2"/>
    <property type="match status" value="1"/>
</dbReference>
<dbReference type="GO" id="GO:0003700">
    <property type="term" value="F:DNA-binding transcription factor activity"/>
    <property type="evidence" value="ECO:0007669"/>
    <property type="project" value="TreeGrafter"/>
</dbReference>
<evidence type="ECO:0000256" key="4">
    <source>
        <dbReference type="PROSITE-ProRule" id="PRU00335"/>
    </source>
</evidence>
<protein>
    <submittedName>
        <fullName evidence="6">Helix-turn-helix transcriptional regulator</fullName>
    </submittedName>
</protein>
<organism evidence="6 7">
    <name type="scientific">Acidisoma silvae</name>
    <dbReference type="NCBI Taxonomy" id="2802396"/>
    <lineage>
        <taxon>Bacteria</taxon>
        <taxon>Pseudomonadati</taxon>
        <taxon>Pseudomonadota</taxon>
        <taxon>Alphaproteobacteria</taxon>
        <taxon>Acetobacterales</taxon>
        <taxon>Acidocellaceae</taxon>
        <taxon>Acidisoma</taxon>
    </lineage>
</organism>
<keyword evidence="3" id="KW-0804">Transcription</keyword>
<dbReference type="InterPro" id="IPR001647">
    <property type="entry name" value="HTH_TetR"/>
</dbReference>
<dbReference type="AlphaFoldDB" id="A0A964DZ72"/>
<evidence type="ECO:0000256" key="2">
    <source>
        <dbReference type="ARBA" id="ARBA00023125"/>
    </source>
</evidence>